<accession>A0A0F8Z8B7</accession>
<evidence type="ECO:0000313" key="1">
    <source>
        <dbReference type="EMBL" id="KKK89948.1"/>
    </source>
</evidence>
<proteinExistence type="predicted"/>
<name>A0A0F8Z8B7_9ZZZZ</name>
<reference evidence="1" key="1">
    <citation type="journal article" date="2015" name="Nature">
        <title>Complex archaea that bridge the gap between prokaryotes and eukaryotes.</title>
        <authorList>
            <person name="Spang A."/>
            <person name="Saw J.H."/>
            <person name="Jorgensen S.L."/>
            <person name="Zaremba-Niedzwiedzka K."/>
            <person name="Martijn J."/>
            <person name="Lind A.E."/>
            <person name="van Eijk R."/>
            <person name="Schleper C."/>
            <person name="Guy L."/>
            <person name="Ettema T.J."/>
        </authorList>
    </citation>
    <scope>NUCLEOTIDE SEQUENCE</scope>
</reference>
<dbReference type="EMBL" id="LAZR01049310">
    <property type="protein sequence ID" value="KKK89948.1"/>
    <property type="molecule type" value="Genomic_DNA"/>
</dbReference>
<sequence length="78" mass="9010">MAQIKVCPNCKKEDSTLIFYFVVMLQREGYIYIYNDGEESFEPFESNYEKEGITPSTPVRCKCGWLGLVKNLKEGTDD</sequence>
<organism evidence="1">
    <name type="scientific">marine sediment metagenome</name>
    <dbReference type="NCBI Taxonomy" id="412755"/>
    <lineage>
        <taxon>unclassified sequences</taxon>
        <taxon>metagenomes</taxon>
        <taxon>ecological metagenomes</taxon>
    </lineage>
</organism>
<gene>
    <name evidence="1" type="ORF">LCGC14_2727970</name>
</gene>
<comment type="caution">
    <text evidence="1">The sequence shown here is derived from an EMBL/GenBank/DDBJ whole genome shotgun (WGS) entry which is preliminary data.</text>
</comment>
<dbReference type="AlphaFoldDB" id="A0A0F8Z8B7"/>
<protein>
    <submittedName>
        <fullName evidence="1">Uncharacterized protein</fullName>
    </submittedName>
</protein>